<feature type="transmembrane region" description="Helical" evidence="7">
    <location>
        <begin position="31"/>
        <end position="52"/>
    </location>
</feature>
<dbReference type="Proteomes" id="UP000484015">
    <property type="component" value="Unassembled WGS sequence"/>
</dbReference>
<feature type="domain" description="Fatty acid hydroxylase" evidence="8">
    <location>
        <begin position="144"/>
        <end position="277"/>
    </location>
</feature>
<evidence type="ECO:0000256" key="5">
    <source>
        <dbReference type="ARBA" id="ARBA00023098"/>
    </source>
</evidence>
<dbReference type="GO" id="GO:0008610">
    <property type="term" value="P:lipid biosynthetic process"/>
    <property type="evidence" value="ECO:0007669"/>
    <property type="project" value="InterPro"/>
</dbReference>
<feature type="transmembrane region" description="Helical" evidence="7">
    <location>
        <begin position="136"/>
        <end position="157"/>
    </location>
</feature>
<evidence type="ECO:0000313" key="9">
    <source>
        <dbReference type="EMBL" id="MTW01230.1"/>
    </source>
</evidence>
<evidence type="ECO:0000256" key="6">
    <source>
        <dbReference type="ARBA" id="ARBA00023136"/>
    </source>
</evidence>
<dbReference type="GO" id="GO:0016020">
    <property type="term" value="C:membrane"/>
    <property type="evidence" value="ECO:0007669"/>
    <property type="project" value="GOC"/>
</dbReference>
<keyword evidence="4" id="KW-0560">Oxidoreductase</keyword>
<dbReference type="GO" id="GO:0012505">
    <property type="term" value="C:endomembrane system"/>
    <property type="evidence" value="ECO:0007669"/>
    <property type="project" value="UniProtKB-SubCell"/>
</dbReference>
<comment type="subcellular location">
    <subcellularLocation>
        <location evidence="1">Endomembrane system</location>
        <topology evidence="1">Multi-pass membrane protein</topology>
    </subcellularLocation>
</comment>
<proteinExistence type="predicted"/>
<organism evidence="9 10">
    <name type="scientific">Pseudoduganella ginsengisoli</name>
    <dbReference type="NCBI Taxonomy" id="1462440"/>
    <lineage>
        <taxon>Bacteria</taxon>
        <taxon>Pseudomonadati</taxon>
        <taxon>Pseudomonadota</taxon>
        <taxon>Betaproteobacteria</taxon>
        <taxon>Burkholderiales</taxon>
        <taxon>Oxalobacteraceae</taxon>
        <taxon>Telluria group</taxon>
        <taxon>Pseudoduganella</taxon>
    </lineage>
</organism>
<dbReference type="GO" id="GO:0006643">
    <property type="term" value="P:membrane lipid metabolic process"/>
    <property type="evidence" value="ECO:0007669"/>
    <property type="project" value="TreeGrafter"/>
</dbReference>
<dbReference type="InterPro" id="IPR006694">
    <property type="entry name" value="Fatty_acid_hydroxylase"/>
</dbReference>
<dbReference type="PANTHER" id="PTHR21624">
    <property type="entry name" value="STEROL DESATURASE-RELATED PROTEIN"/>
    <property type="match status" value="1"/>
</dbReference>
<reference evidence="9 10" key="1">
    <citation type="submission" date="2019-11" db="EMBL/GenBank/DDBJ databases">
        <title>Type strains purchased from KCTC, JCM and DSMZ.</title>
        <authorList>
            <person name="Lu H."/>
        </authorList>
    </citation>
    <scope>NUCLEOTIDE SEQUENCE [LARGE SCALE GENOMIC DNA]</scope>
    <source>
        <strain evidence="9 10">KCTC 42409</strain>
    </source>
</reference>
<accession>A0A6L6PUN2</accession>
<dbReference type="AlphaFoldDB" id="A0A6L6PUN2"/>
<evidence type="ECO:0000256" key="7">
    <source>
        <dbReference type="SAM" id="Phobius"/>
    </source>
</evidence>
<evidence type="ECO:0000256" key="2">
    <source>
        <dbReference type="ARBA" id="ARBA00022692"/>
    </source>
</evidence>
<evidence type="ECO:0000259" key="8">
    <source>
        <dbReference type="Pfam" id="PF04116"/>
    </source>
</evidence>
<dbReference type="PANTHER" id="PTHR21624:SF1">
    <property type="entry name" value="ALKYLGLYCEROL MONOOXYGENASE"/>
    <property type="match status" value="1"/>
</dbReference>
<keyword evidence="2 7" id="KW-0812">Transmembrane</keyword>
<sequence length="322" mass="35733">MLCARCHRQGTGQGGLRLRIMDSEINAMHTIIARVFFPAALLASLLTFAMAHAAGGDLRLAVMAPSVITLIAAMLLERRMPFQPEWNRPRGDATTDWLSMAALLAVIDPLLKWGGPLLAAALYARLDVPAGLFPTSLPFALQVAIAAAIAEFGFYWAHRLHHSRQALWWLHALHHGSERLYSVNNFRLHPLNYGLNYALGMLPLLVLGTPSDALFGYLALSYPVLMLQHANLPLRSGWLNYVFSTNEVHRWHHSAAPAEGDRNFGRVLVLWDHVFGTFRYQPQGANLPRTIGLYAGDAYPARASYWRQVSSMFLPACCRAAG</sequence>
<evidence type="ECO:0000313" key="10">
    <source>
        <dbReference type="Proteomes" id="UP000484015"/>
    </source>
</evidence>
<name>A0A6L6PUN2_9BURK</name>
<feature type="transmembrane region" description="Helical" evidence="7">
    <location>
        <begin position="58"/>
        <end position="76"/>
    </location>
</feature>
<dbReference type="Pfam" id="PF04116">
    <property type="entry name" value="FA_hydroxylase"/>
    <property type="match status" value="1"/>
</dbReference>
<keyword evidence="10" id="KW-1185">Reference proteome</keyword>
<dbReference type="OrthoDB" id="9770329at2"/>
<gene>
    <name evidence="9" type="ORF">GM668_03910</name>
</gene>
<protein>
    <recommendedName>
        <fullName evidence="8">Fatty acid hydroxylase domain-containing protein</fullName>
    </recommendedName>
</protein>
<keyword evidence="6 7" id="KW-0472">Membrane</keyword>
<evidence type="ECO:0000256" key="1">
    <source>
        <dbReference type="ARBA" id="ARBA00004127"/>
    </source>
</evidence>
<dbReference type="EMBL" id="WNLA01000001">
    <property type="protein sequence ID" value="MTW01230.1"/>
    <property type="molecule type" value="Genomic_DNA"/>
</dbReference>
<dbReference type="InterPro" id="IPR051689">
    <property type="entry name" value="Sterol_desaturase/TMEM195"/>
</dbReference>
<feature type="transmembrane region" description="Helical" evidence="7">
    <location>
        <begin position="97"/>
        <end position="124"/>
    </location>
</feature>
<keyword evidence="3 7" id="KW-1133">Transmembrane helix</keyword>
<dbReference type="GO" id="GO:0005506">
    <property type="term" value="F:iron ion binding"/>
    <property type="evidence" value="ECO:0007669"/>
    <property type="project" value="InterPro"/>
</dbReference>
<keyword evidence="5" id="KW-0443">Lipid metabolism</keyword>
<evidence type="ECO:0000256" key="4">
    <source>
        <dbReference type="ARBA" id="ARBA00023002"/>
    </source>
</evidence>
<comment type="caution">
    <text evidence="9">The sequence shown here is derived from an EMBL/GenBank/DDBJ whole genome shotgun (WGS) entry which is preliminary data.</text>
</comment>
<dbReference type="GO" id="GO:0050479">
    <property type="term" value="F:glyceryl-ether monooxygenase activity"/>
    <property type="evidence" value="ECO:0007669"/>
    <property type="project" value="TreeGrafter"/>
</dbReference>
<evidence type="ECO:0000256" key="3">
    <source>
        <dbReference type="ARBA" id="ARBA00022989"/>
    </source>
</evidence>